<sequence length="177" mass="20210">MSLCQPVTGTSWKSSGPQTCDSQSASSFVVLKEQKQKVQREKIHSRRRDEILFDCEVDATRLRPKLRFVRPRPSWLSFLYNPATSPTSEFGLQSVRGHFKRPGHVKVKILKFEISDEITCVALVQLKVDICLVPSSELRWPREFNSLCNSPMQIDKTQKNTFIQTEAASRTDVVVVN</sequence>
<reference evidence="1 2" key="1">
    <citation type="submission" date="2017-12" db="EMBL/GenBank/DDBJ databases">
        <title>Integrating genomic resources of turbot (Scophthalmus maximus) in depth evaluation of genetic and physical mapping variation across individuals.</title>
        <authorList>
            <person name="Martinez P."/>
        </authorList>
    </citation>
    <scope>NUCLEOTIDE SEQUENCE [LARGE SCALE GENOMIC DNA]</scope>
</reference>
<dbReference type="EMBL" id="CP026255">
    <property type="protein sequence ID" value="AWP11603.1"/>
    <property type="molecule type" value="Genomic_DNA"/>
</dbReference>
<proteinExistence type="predicted"/>
<organism evidence="1 2">
    <name type="scientific">Scophthalmus maximus</name>
    <name type="common">Turbot</name>
    <name type="synonym">Psetta maxima</name>
    <dbReference type="NCBI Taxonomy" id="52904"/>
    <lineage>
        <taxon>Eukaryota</taxon>
        <taxon>Metazoa</taxon>
        <taxon>Chordata</taxon>
        <taxon>Craniata</taxon>
        <taxon>Vertebrata</taxon>
        <taxon>Euteleostomi</taxon>
        <taxon>Actinopterygii</taxon>
        <taxon>Neopterygii</taxon>
        <taxon>Teleostei</taxon>
        <taxon>Neoteleostei</taxon>
        <taxon>Acanthomorphata</taxon>
        <taxon>Carangaria</taxon>
        <taxon>Pleuronectiformes</taxon>
        <taxon>Pleuronectoidei</taxon>
        <taxon>Scophthalmidae</taxon>
        <taxon>Scophthalmus</taxon>
    </lineage>
</organism>
<evidence type="ECO:0000313" key="1">
    <source>
        <dbReference type="EMBL" id="AWP11603.1"/>
    </source>
</evidence>
<keyword evidence="2" id="KW-1185">Reference proteome</keyword>
<name>A0A2U9C5Z7_SCOMX</name>
<dbReference type="AlphaFoldDB" id="A0A2U9C5Z7"/>
<accession>A0A2U9C5Z7</accession>
<evidence type="ECO:0000313" key="2">
    <source>
        <dbReference type="Proteomes" id="UP000246464"/>
    </source>
</evidence>
<protein>
    <submittedName>
        <fullName evidence="1">Uncharacterized protein</fullName>
    </submittedName>
</protein>
<dbReference type="Proteomes" id="UP000246464">
    <property type="component" value="Chromosome 13"/>
</dbReference>
<gene>
    <name evidence="1" type="ORF">SMAX5B_016484</name>
</gene>